<keyword evidence="7" id="KW-1185">Reference proteome</keyword>
<dbReference type="Gene3D" id="1.20.120.530">
    <property type="entry name" value="GntR ligand-binding domain-like"/>
    <property type="match status" value="1"/>
</dbReference>
<dbReference type="AlphaFoldDB" id="A0A849ABU7"/>
<evidence type="ECO:0000256" key="4">
    <source>
        <dbReference type="SAM" id="MobiDB-lite"/>
    </source>
</evidence>
<dbReference type="InterPro" id="IPR000524">
    <property type="entry name" value="Tscrpt_reg_HTH_GntR"/>
</dbReference>
<keyword evidence="2" id="KW-0238">DNA-binding</keyword>
<accession>A0A849ABU7</accession>
<evidence type="ECO:0000313" key="7">
    <source>
        <dbReference type="Proteomes" id="UP000562984"/>
    </source>
</evidence>
<protein>
    <submittedName>
        <fullName evidence="6">FadR family transcriptional regulator</fullName>
    </submittedName>
</protein>
<dbReference type="InterPro" id="IPR036388">
    <property type="entry name" value="WH-like_DNA-bd_sf"/>
</dbReference>
<name>A0A849ABU7_9ACTN</name>
<dbReference type="Pfam" id="PF00392">
    <property type="entry name" value="GntR"/>
    <property type="match status" value="1"/>
</dbReference>
<feature type="region of interest" description="Disordered" evidence="4">
    <location>
        <begin position="104"/>
        <end position="125"/>
    </location>
</feature>
<reference evidence="6 7" key="1">
    <citation type="submission" date="2020-05" db="EMBL/GenBank/DDBJ databases">
        <title>Nakamurella sp. DB0629 isolated from air conditioner.</title>
        <authorList>
            <person name="Kim D.H."/>
            <person name="Kim D.-U."/>
        </authorList>
    </citation>
    <scope>NUCLEOTIDE SEQUENCE [LARGE SCALE GENOMIC DNA]</scope>
    <source>
        <strain evidence="6 7">DB0629</strain>
    </source>
</reference>
<organism evidence="6 7">
    <name type="scientific">Nakamurella aerolata</name>
    <dbReference type="NCBI Taxonomy" id="1656892"/>
    <lineage>
        <taxon>Bacteria</taxon>
        <taxon>Bacillati</taxon>
        <taxon>Actinomycetota</taxon>
        <taxon>Actinomycetes</taxon>
        <taxon>Nakamurellales</taxon>
        <taxon>Nakamurellaceae</taxon>
        <taxon>Nakamurella</taxon>
    </lineage>
</organism>
<dbReference type="GO" id="GO:0003677">
    <property type="term" value="F:DNA binding"/>
    <property type="evidence" value="ECO:0007669"/>
    <property type="project" value="UniProtKB-KW"/>
</dbReference>
<dbReference type="PRINTS" id="PR00035">
    <property type="entry name" value="HTHGNTR"/>
</dbReference>
<feature type="domain" description="HTH gntR-type" evidence="5">
    <location>
        <begin position="43"/>
        <end position="113"/>
    </location>
</feature>
<gene>
    <name evidence="6" type="ORF">HKD39_17205</name>
</gene>
<dbReference type="Gene3D" id="1.10.10.10">
    <property type="entry name" value="Winged helix-like DNA-binding domain superfamily/Winged helix DNA-binding domain"/>
    <property type="match status" value="1"/>
</dbReference>
<evidence type="ECO:0000256" key="1">
    <source>
        <dbReference type="ARBA" id="ARBA00023015"/>
    </source>
</evidence>
<dbReference type="InterPro" id="IPR008920">
    <property type="entry name" value="TF_FadR/GntR_C"/>
</dbReference>
<dbReference type="SMART" id="SM00345">
    <property type="entry name" value="HTH_GNTR"/>
    <property type="match status" value="1"/>
</dbReference>
<proteinExistence type="predicted"/>
<sequence length="271" mass="28648">MSALSKPLSTPLSKPLSKPEPELGADPGAQPLGAAVLRPVRALHAFESCVEQLGTAIRLGAYPHGAALPPERELAALMGVSRATVREAIAALRQAGLLETRRGRGGGTVVRHRPETPGSGSAAKARALPREQMLDALTFRRVVEPGAAAQAAARVAAGELEPDVVETLERRQAEVSSAGEPALHRQADSRFHLALAQASGSPLLMDAVARTQRDLHEMLIAIPVLAPNIDHSNEQHRQVTEAVLAGKATRARRVMEEHCDDTAALLRGLIG</sequence>
<dbReference type="PANTHER" id="PTHR43537:SF24">
    <property type="entry name" value="GLUCONATE OPERON TRANSCRIPTIONAL REPRESSOR"/>
    <property type="match status" value="1"/>
</dbReference>
<dbReference type="PANTHER" id="PTHR43537">
    <property type="entry name" value="TRANSCRIPTIONAL REGULATOR, GNTR FAMILY"/>
    <property type="match status" value="1"/>
</dbReference>
<dbReference type="EMBL" id="JABEND010000013">
    <property type="protein sequence ID" value="NNG37407.1"/>
    <property type="molecule type" value="Genomic_DNA"/>
</dbReference>
<dbReference type="InterPro" id="IPR011711">
    <property type="entry name" value="GntR_C"/>
</dbReference>
<dbReference type="SUPFAM" id="SSF46785">
    <property type="entry name" value="Winged helix' DNA-binding domain"/>
    <property type="match status" value="1"/>
</dbReference>
<evidence type="ECO:0000256" key="3">
    <source>
        <dbReference type="ARBA" id="ARBA00023163"/>
    </source>
</evidence>
<dbReference type="SUPFAM" id="SSF48008">
    <property type="entry name" value="GntR ligand-binding domain-like"/>
    <property type="match status" value="1"/>
</dbReference>
<keyword evidence="1" id="KW-0805">Transcription regulation</keyword>
<feature type="region of interest" description="Disordered" evidence="4">
    <location>
        <begin position="1"/>
        <end position="30"/>
    </location>
</feature>
<dbReference type="InterPro" id="IPR036390">
    <property type="entry name" value="WH_DNA-bd_sf"/>
</dbReference>
<evidence type="ECO:0000256" key="2">
    <source>
        <dbReference type="ARBA" id="ARBA00023125"/>
    </source>
</evidence>
<dbReference type="Proteomes" id="UP000562984">
    <property type="component" value="Unassembled WGS sequence"/>
</dbReference>
<dbReference type="Pfam" id="PF07729">
    <property type="entry name" value="FCD"/>
    <property type="match status" value="1"/>
</dbReference>
<dbReference type="GO" id="GO:0003700">
    <property type="term" value="F:DNA-binding transcription factor activity"/>
    <property type="evidence" value="ECO:0007669"/>
    <property type="project" value="InterPro"/>
</dbReference>
<keyword evidence="3" id="KW-0804">Transcription</keyword>
<dbReference type="PROSITE" id="PS50949">
    <property type="entry name" value="HTH_GNTR"/>
    <property type="match status" value="1"/>
</dbReference>
<dbReference type="SMART" id="SM00895">
    <property type="entry name" value="FCD"/>
    <property type="match status" value="1"/>
</dbReference>
<dbReference type="RefSeq" id="WP_171201104.1">
    <property type="nucleotide sequence ID" value="NZ_JABEND010000013.1"/>
</dbReference>
<evidence type="ECO:0000259" key="5">
    <source>
        <dbReference type="PROSITE" id="PS50949"/>
    </source>
</evidence>
<evidence type="ECO:0000313" key="6">
    <source>
        <dbReference type="EMBL" id="NNG37407.1"/>
    </source>
</evidence>
<comment type="caution">
    <text evidence="6">The sequence shown here is derived from an EMBL/GenBank/DDBJ whole genome shotgun (WGS) entry which is preliminary data.</text>
</comment>
<dbReference type="CDD" id="cd07377">
    <property type="entry name" value="WHTH_GntR"/>
    <property type="match status" value="1"/>
</dbReference>